<evidence type="ECO:0000313" key="1">
    <source>
        <dbReference type="EMBL" id="KWZ82370.1"/>
    </source>
</evidence>
<comment type="caution">
    <text evidence="1">The sequence shown here is derived from an EMBL/GenBank/DDBJ whole genome shotgun (WGS) entry which is preliminary data.</text>
</comment>
<proteinExistence type="predicted"/>
<name>A0A133KSS7_BIFBI</name>
<feature type="non-terminal residue" evidence="1">
    <location>
        <position position="40"/>
    </location>
</feature>
<reference evidence="1 2" key="1">
    <citation type="submission" date="2016-01" db="EMBL/GenBank/DDBJ databases">
        <authorList>
            <person name="Oliw E.H."/>
        </authorList>
    </citation>
    <scope>NUCLEOTIDE SEQUENCE [LARGE SCALE GENOMIC DNA]</scope>
    <source>
        <strain evidence="1 2">MJR8628B</strain>
    </source>
</reference>
<dbReference type="Proteomes" id="UP000070092">
    <property type="component" value="Unassembled WGS sequence"/>
</dbReference>
<dbReference type="EMBL" id="LRPO01000014">
    <property type="protein sequence ID" value="KWZ82370.1"/>
    <property type="molecule type" value="Genomic_DNA"/>
</dbReference>
<evidence type="ECO:0000313" key="2">
    <source>
        <dbReference type="Proteomes" id="UP000070092"/>
    </source>
</evidence>
<dbReference type="AlphaFoldDB" id="A0A133KSS7"/>
<dbReference type="PATRIC" id="fig|1681.53.peg.341"/>
<sequence>MHNTPYKDRFPNDLETKDGLKLVLKAYFDDFRHADGMLLF</sequence>
<accession>A0A133KSS7</accession>
<protein>
    <submittedName>
        <fullName evidence="1">Uncharacterized protein</fullName>
    </submittedName>
</protein>
<organism evidence="1 2">
    <name type="scientific">Bifidobacterium bifidum</name>
    <dbReference type="NCBI Taxonomy" id="1681"/>
    <lineage>
        <taxon>Bacteria</taxon>
        <taxon>Bacillati</taxon>
        <taxon>Actinomycetota</taxon>
        <taxon>Actinomycetes</taxon>
        <taxon>Bifidobacteriales</taxon>
        <taxon>Bifidobacteriaceae</taxon>
        <taxon>Bifidobacterium</taxon>
    </lineage>
</organism>
<gene>
    <name evidence="1" type="ORF">HMPREF3196_00353</name>
</gene>